<dbReference type="GO" id="GO:0008574">
    <property type="term" value="F:plus-end-directed microtubule motor activity"/>
    <property type="evidence" value="ECO:0007669"/>
    <property type="project" value="TreeGrafter"/>
</dbReference>
<dbReference type="PANTHER" id="PTHR47970">
    <property type="entry name" value="KINESIN-LIKE PROTEIN KIF11"/>
    <property type="match status" value="1"/>
</dbReference>
<evidence type="ECO:0000256" key="2">
    <source>
        <dbReference type="ARBA" id="ARBA00022490"/>
    </source>
</evidence>
<keyword evidence="10" id="KW-1185">Reference proteome</keyword>
<keyword evidence="4" id="KW-0206">Cytoskeleton</keyword>
<dbReference type="PANTHER" id="PTHR47970:SF12">
    <property type="entry name" value="KINESIN FAMILY MEMBER 11"/>
    <property type="match status" value="1"/>
</dbReference>
<dbReference type="InterPro" id="IPR047149">
    <property type="entry name" value="KIF11-like"/>
</dbReference>
<accession>A0A7X6BJL6</accession>
<dbReference type="InterPro" id="IPR010090">
    <property type="entry name" value="Phage_tape_meas"/>
</dbReference>
<dbReference type="EMBL" id="JAATLI010000004">
    <property type="protein sequence ID" value="NJC17773.1"/>
    <property type="molecule type" value="Genomic_DNA"/>
</dbReference>
<dbReference type="GeneID" id="86892603"/>
<feature type="coiled-coil region" evidence="5">
    <location>
        <begin position="286"/>
        <end position="313"/>
    </location>
</feature>
<evidence type="ECO:0000313" key="10">
    <source>
        <dbReference type="Proteomes" id="UP001302374"/>
    </source>
</evidence>
<evidence type="ECO:0000313" key="9">
    <source>
        <dbReference type="Proteomes" id="UP000576368"/>
    </source>
</evidence>
<dbReference type="NCBIfam" id="TIGR01760">
    <property type="entry name" value="tape_meas_TP901"/>
    <property type="match status" value="1"/>
</dbReference>
<dbReference type="GO" id="GO:0072686">
    <property type="term" value="C:mitotic spindle"/>
    <property type="evidence" value="ECO:0007669"/>
    <property type="project" value="TreeGrafter"/>
</dbReference>
<evidence type="ECO:0000313" key="7">
    <source>
        <dbReference type="EMBL" id="NJC17773.1"/>
    </source>
</evidence>
<sequence>MGKKIVDEDMRLNIKINGNEAKNELFELEEKVRDLRAENDKLEKSIDKYGKQIERNEKQVAKYTKTLEKERENVERQEKTYASARSSITAMYATYKKLDQAGKESKYGQRLLEDIRKQEEIIRRSGEAGRKSVLAVENLEKSLKRLEAENTKLIKRREEDTATLKRNKVELEANSGKVEKLRKNLDITTLSIEELNREITKTGALFRRTDPNDPKWKEYQKTLVSLRKRHSELSAQAQATHGFLCRVADGVNKYWNLVVSGMASFTGIIFGIKSAINKYVEFTDVIADVQKTTNLAKEEVIELNEELKKYDTRSAQDELMGLARIGGKLGIEGRDNILGFVRAADKINVALKEDLGGDTEEAIRQVGKIVDIFKVNDQFGIEAGMLKVGSVINELGMASTANEGYIVEFTKRVAGIAPITNVQVPAVMGLAATLDKFGQTSEVSSTVYSQVMTQMFKKTGTYAKIAGMEIKEFSGLLHRDANEAFLRVMEGLRGNEGEIEKMIASMGDMGMEGKRAVGVLGVLANNTEVLRAQQRLANEAFDEGISLTNEFEVKNSNLAAQRAKAKKDLDERIKQLGEKLYPLMTHGMSLIKLTVSTLEVLVDLITKHGGKLLWLTGVLGTYWAVQKSVIAWRKIEEALITKAIALGMAEANGVKVMTAAKVVFVGAVKKATVAMKAFLLSLVTNPVGIITLSILSLGTAFYKAYQIIDETTGGIRRSLKRVQEAQREFARESTMEQMAIDRLFGKLDALTKGTSEYQKVKDEILSKYGQYLNGLSAEIQALDDVKGAYEAISTAAKQAARDRAIDTATTKATEAYVEVEVENLEKIREALQKTFDPREAARYFEQIKAAMQEGGTIPEDLQQLIDETFTTEHVLFMDKFTSHIYKTNPVQEAINAIRAGKTTLQREIDSVNELLANVGGRKNNVDPLGLESDMEVIDYVSPKGGNTSSIENQMIALKDRYAQRLITQEEYENKLDALELAHLEYRLKNEDMNEEKRVELRQKIADKKLEIAEKARRKEERVDTIIEAKSDPVLKEENAYRKRLEEAGLFGKKREDLTEKQLQALEILEREHESNKDKILKDARKKQTEEYMKGIDERIKNLQLGQSMEVMELQMVQSAELEGFSGSLFQRQELLKEHQRQELALSETHAGEMMALLGEIFGEIEGKEGDSGEMVLTEQQKNELKKRLAEVGLSLSKLKISREELDKKKQTDFDVLGMNASKWEEFFNNLRQGKAGIEEIEFAVGALGNAWSAYMKLRAAQTQKELKQYEQKTKKEKAELDKQLDSGQISQEQYNARVSQLDADLDAKKEKLEKEQRERERTQAIFSTTVSTAVAVAKAWELGPILGPILAALAAAMGVVQIATIKAAQYATGKYPVIGEDDGRRYEANYVGNRIQTGVYDQPTLGLFSEKEPEMVVDGNTTRKLILNYPRVYRSIIDISRGRVPQFAGGRYPTDSSMISSGTFDVGGSDPAMNRLLEKNIEMMNRLMNMEFSIPMYGNNGLVKKIKKAQDYERGTKTGRG</sequence>
<feature type="coiled-coil region" evidence="5">
    <location>
        <begin position="968"/>
        <end position="1017"/>
    </location>
</feature>
<protein>
    <submittedName>
        <fullName evidence="7 8">Phage tail tape measure protein</fullName>
    </submittedName>
</protein>
<keyword evidence="2" id="KW-0963">Cytoplasm</keyword>
<feature type="domain" description="Phage tail tape measure protein" evidence="6">
    <location>
        <begin position="311"/>
        <end position="501"/>
    </location>
</feature>
<dbReference type="Proteomes" id="UP000576368">
    <property type="component" value="Unassembled WGS sequence"/>
</dbReference>
<dbReference type="GO" id="GO:0051231">
    <property type="term" value="P:spindle elongation"/>
    <property type="evidence" value="ECO:0007669"/>
    <property type="project" value="TreeGrafter"/>
</dbReference>
<reference evidence="7 9" key="2">
    <citation type="submission" date="2020-03" db="EMBL/GenBank/DDBJ databases">
        <title>Genomic Encyclopedia of Type Strains, Phase IV (KMG-IV): sequencing the most valuable type-strain genomes for metagenomic binning, comparative biology and taxonomic classification.</title>
        <authorList>
            <person name="Goeker M."/>
        </authorList>
    </citation>
    <scope>NUCLEOTIDE SEQUENCE [LARGE SCALE GENOMIC DNA]</scope>
    <source>
        <strain evidence="7 9">DSM 105722</strain>
    </source>
</reference>
<dbReference type="GO" id="GO:0005876">
    <property type="term" value="C:spindle microtubule"/>
    <property type="evidence" value="ECO:0007669"/>
    <property type="project" value="TreeGrafter"/>
</dbReference>
<organism evidence="7 9">
    <name type="scientific">Butyricimonas paravirosa</name>
    <dbReference type="NCBI Taxonomy" id="1472417"/>
    <lineage>
        <taxon>Bacteria</taxon>
        <taxon>Pseudomonadati</taxon>
        <taxon>Bacteroidota</taxon>
        <taxon>Bacteroidia</taxon>
        <taxon>Bacteroidales</taxon>
        <taxon>Odoribacteraceae</taxon>
        <taxon>Butyricimonas</taxon>
    </lineage>
</organism>
<keyword evidence="3" id="KW-0505">Motor protein</keyword>
<name>A0A7X6BJL6_9BACT</name>
<gene>
    <name evidence="8" type="ORF">F1644_14870</name>
    <name evidence="7" type="ORF">GGR15_001388</name>
</gene>
<evidence type="ECO:0000313" key="8">
    <source>
        <dbReference type="EMBL" id="WOF13467.1"/>
    </source>
</evidence>
<evidence type="ECO:0000256" key="3">
    <source>
        <dbReference type="ARBA" id="ARBA00023175"/>
    </source>
</evidence>
<dbReference type="Pfam" id="PF10145">
    <property type="entry name" value="PhageMin_Tail"/>
    <property type="match status" value="1"/>
</dbReference>
<evidence type="ECO:0000256" key="4">
    <source>
        <dbReference type="ARBA" id="ARBA00023212"/>
    </source>
</evidence>
<feature type="coiled-coil region" evidence="5">
    <location>
        <begin position="136"/>
        <end position="198"/>
    </location>
</feature>
<evidence type="ECO:0000256" key="1">
    <source>
        <dbReference type="ARBA" id="ARBA00004245"/>
    </source>
</evidence>
<keyword evidence="5" id="KW-0175">Coiled coil</keyword>
<evidence type="ECO:0000256" key="5">
    <source>
        <dbReference type="SAM" id="Coils"/>
    </source>
</evidence>
<feature type="coiled-coil region" evidence="5">
    <location>
        <begin position="18"/>
        <end position="87"/>
    </location>
</feature>
<dbReference type="Proteomes" id="UP001302374">
    <property type="component" value="Chromosome"/>
</dbReference>
<comment type="subcellular location">
    <subcellularLocation>
        <location evidence="1">Cytoplasm</location>
        <location evidence="1">Cytoskeleton</location>
    </subcellularLocation>
</comment>
<dbReference type="RefSeq" id="WP_118303535.1">
    <property type="nucleotide sequence ID" value="NZ_BMPA01000004.1"/>
</dbReference>
<evidence type="ECO:0000259" key="6">
    <source>
        <dbReference type="Pfam" id="PF10145"/>
    </source>
</evidence>
<proteinExistence type="predicted"/>
<dbReference type="EMBL" id="CP043839">
    <property type="protein sequence ID" value="WOF13467.1"/>
    <property type="molecule type" value="Genomic_DNA"/>
</dbReference>
<feature type="coiled-coil region" evidence="5">
    <location>
        <begin position="1259"/>
        <end position="1325"/>
    </location>
</feature>
<reference evidence="8 10" key="1">
    <citation type="submission" date="2019-09" db="EMBL/GenBank/DDBJ databases">
        <title>Butyricimonas paravirosa DSM 105722 (=214-4 = JCM 18677 = CCUG 65563).</title>
        <authorList>
            <person name="Le Roy T."/>
            <person name="Cani P.D."/>
        </authorList>
    </citation>
    <scope>NUCLEOTIDE SEQUENCE [LARGE SCALE GENOMIC DNA]</scope>
    <source>
        <strain evidence="8 10">DSM 105722</strain>
    </source>
</reference>